<dbReference type="RefSeq" id="WP_205290763.1">
    <property type="nucleotide sequence ID" value="NZ_CP074406.1"/>
</dbReference>
<evidence type="ECO:0000256" key="2">
    <source>
        <dbReference type="SAM" id="Phobius"/>
    </source>
</evidence>
<organism evidence="3 4">
    <name type="scientific">Nocardioides faecalis</name>
    <dbReference type="NCBI Taxonomy" id="2803858"/>
    <lineage>
        <taxon>Bacteria</taxon>
        <taxon>Bacillati</taxon>
        <taxon>Actinomycetota</taxon>
        <taxon>Actinomycetes</taxon>
        <taxon>Propionibacteriales</taxon>
        <taxon>Nocardioidaceae</taxon>
        <taxon>Nocardioides</taxon>
    </lineage>
</organism>
<dbReference type="EMBL" id="JAERTX010000004">
    <property type="protein sequence ID" value="MBM9459478.1"/>
    <property type="molecule type" value="Genomic_DNA"/>
</dbReference>
<dbReference type="InterPro" id="IPR050490">
    <property type="entry name" value="Bact_solute-bd_prot1"/>
</dbReference>
<evidence type="ECO:0000256" key="1">
    <source>
        <dbReference type="SAM" id="MobiDB-lite"/>
    </source>
</evidence>
<feature type="transmembrane region" description="Helical" evidence="2">
    <location>
        <begin position="12"/>
        <end position="31"/>
    </location>
</feature>
<dbReference type="Proteomes" id="UP000663791">
    <property type="component" value="Unassembled WGS sequence"/>
</dbReference>
<keyword evidence="2" id="KW-1133">Transmembrane helix</keyword>
<gene>
    <name evidence="3" type="ORF">JK386_06155</name>
</gene>
<keyword evidence="2" id="KW-0472">Membrane</keyword>
<reference evidence="3" key="1">
    <citation type="submission" date="2021-01" db="EMBL/GenBank/DDBJ databases">
        <title>Novel species in genus Nocardioides.</title>
        <authorList>
            <person name="Zhang G."/>
        </authorList>
    </citation>
    <scope>NUCLEOTIDE SEQUENCE</scope>
    <source>
        <strain evidence="3">Zg-536</strain>
    </source>
</reference>
<dbReference type="AlphaFoldDB" id="A0A939BXM4"/>
<dbReference type="InterPro" id="IPR006059">
    <property type="entry name" value="SBP"/>
</dbReference>
<evidence type="ECO:0000313" key="4">
    <source>
        <dbReference type="Proteomes" id="UP000663791"/>
    </source>
</evidence>
<comment type="caution">
    <text evidence="3">The sequence shown here is derived from an EMBL/GenBank/DDBJ whole genome shotgun (WGS) entry which is preliminary data.</text>
</comment>
<feature type="region of interest" description="Disordered" evidence="1">
    <location>
        <begin position="445"/>
        <end position="472"/>
    </location>
</feature>
<dbReference type="PANTHER" id="PTHR43649:SF12">
    <property type="entry name" value="DIACETYLCHITOBIOSE BINDING PROTEIN DASA"/>
    <property type="match status" value="1"/>
</dbReference>
<dbReference type="SUPFAM" id="SSF53850">
    <property type="entry name" value="Periplasmic binding protein-like II"/>
    <property type="match status" value="1"/>
</dbReference>
<evidence type="ECO:0000313" key="3">
    <source>
        <dbReference type="EMBL" id="MBM9459478.1"/>
    </source>
</evidence>
<keyword evidence="2" id="KW-0812">Transmembrane</keyword>
<keyword evidence="4" id="KW-1185">Reference proteome</keyword>
<protein>
    <submittedName>
        <fullName evidence="3">Extracellular solute-binding protein</fullName>
    </submittedName>
</protein>
<feature type="compositionally biased region" description="Low complexity" evidence="1">
    <location>
        <begin position="456"/>
        <end position="466"/>
    </location>
</feature>
<proteinExistence type="predicted"/>
<name>A0A939BXM4_9ACTN</name>
<dbReference type="PANTHER" id="PTHR43649">
    <property type="entry name" value="ARABINOSE-BINDING PROTEIN-RELATED"/>
    <property type="match status" value="1"/>
</dbReference>
<dbReference type="Pfam" id="PF13416">
    <property type="entry name" value="SBP_bac_8"/>
    <property type="match status" value="1"/>
</dbReference>
<sequence>MTQSGRLGWRTGATVLVVAITVLVGMLVLSARDHDKQPAAPAASTSAKPLRLEFAVWGSKAEIDAYAGVVADYNASSEGTEVALRSWPSAEAMLTDVRAGKADPDLYLLPRSDLAETVAQKRNQPLLDLLNEREIAIGDDFSRDAVSAFSMADDLQCMPYTTSPMVMYYNTELVDFDAMAQAGLPTPNEERVSWNFTQFRAAAEFASRPRERTRGVYIEPSLDGLAPFVYSGGGQVYDNQVAPTRLALGDGDAVGALRQTLELLRDPRLTLSSKQLARQPALEWFKRGKLGMIAGYRDLTPQLRAVEGLSFDVMPMPSLGRNLTVGELSGICLSPGKPGRVSAAANFLTYLVSDEAIARVTETGYIQPTKLTVAFSPAFLQPGRAPEHAIVFNNSVRNIVLDPLITDGAQLRALVASDIVALLIDPVLPDDLDAVLRSIDEKSRSLLDPDYEPADDPSASPGGSSSEPQPAD</sequence>
<accession>A0A939BXM4</accession>
<dbReference type="Gene3D" id="3.40.190.10">
    <property type="entry name" value="Periplasmic binding protein-like II"/>
    <property type="match status" value="1"/>
</dbReference>